<sequence length="117" mass="12958">MIGERKKVPKKGMRNVATVQTRATSSTPANRTQAVSRFARLENERMRILRELDAWNARKAEAERMLAKVEAELGALQTLLLGAPPVASGPLRPAPRLRPAQKVQEPRPLGHGALLEY</sequence>
<evidence type="ECO:0000256" key="1">
    <source>
        <dbReference type="SAM" id="Coils"/>
    </source>
</evidence>
<feature type="region of interest" description="Disordered" evidence="2">
    <location>
        <begin position="87"/>
        <end position="117"/>
    </location>
</feature>
<dbReference type="AlphaFoldDB" id="A0A4R3LPZ2"/>
<accession>A0A4R3LPZ2</accession>
<gene>
    <name evidence="3" type="ORF">EDC64_114122</name>
</gene>
<keyword evidence="4" id="KW-1185">Reference proteome</keyword>
<feature type="compositionally biased region" description="Polar residues" evidence="2">
    <location>
        <begin position="17"/>
        <end position="33"/>
    </location>
</feature>
<name>A0A4R3LPZ2_9HYPH</name>
<feature type="coiled-coil region" evidence="1">
    <location>
        <begin position="38"/>
        <end position="79"/>
    </location>
</feature>
<dbReference type="Proteomes" id="UP000294664">
    <property type="component" value="Unassembled WGS sequence"/>
</dbReference>
<protein>
    <submittedName>
        <fullName evidence="3">Uncharacterized protein</fullName>
    </submittedName>
</protein>
<reference evidence="3 4" key="1">
    <citation type="submission" date="2019-03" db="EMBL/GenBank/DDBJ databases">
        <title>Genomic Encyclopedia of Type Strains, Phase IV (KMG-IV): sequencing the most valuable type-strain genomes for metagenomic binning, comparative biology and taxonomic classification.</title>
        <authorList>
            <person name="Goeker M."/>
        </authorList>
    </citation>
    <scope>NUCLEOTIDE SEQUENCE [LARGE SCALE GENOMIC DNA]</scope>
    <source>
        <strain evidence="3 4">DSM 9035</strain>
    </source>
</reference>
<feature type="region of interest" description="Disordered" evidence="2">
    <location>
        <begin position="1"/>
        <end position="33"/>
    </location>
</feature>
<evidence type="ECO:0000313" key="3">
    <source>
        <dbReference type="EMBL" id="TCT02261.1"/>
    </source>
</evidence>
<comment type="caution">
    <text evidence="3">The sequence shown here is derived from an EMBL/GenBank/DDBJ whole genome shotgun (WGS) entry which is preliminary data.</text>
</comment>
<keyword evidence="1" id="KW-0175">Coiled coil</keyword>
<evidence type="ECO:0000313" key="4">
    <source>
        <dbReference type="Proteomes" id="UP000294664"/>
    </source>
</evidence>
<organism evidence="3 4">
    <name type="scientific">Aquabacter spiritensis</name>
    <dbReference type="NCBI Taxonomy" id="933073"/>
    <lineage>
        <taxon>Bacteria</taxon>
        <taxon>Pseudomonadati</taxon>
        <taxon>Pseudomonadota</taxon>
        <taxon>Alphaproteobacteria</taxon>
        <taxon>Hyphomicrobiales</taxon>
        <taxon>Xanthobacteraceae</taxon>
        <taxon>Aquabacter</taxon>
    </lineage>
</organism>
<dbReference type="RefSeq" id="WP_132034398.1">
    <property type="nucleotide sequence ID" value="NZ_SMAI01000014.1"/>
</dbReference>
<evidence type="ECO:0000256" key="2">
    <source>
        <dbReference type="SAM" id="MobiDB-lite"/>
    </source>
</evidence>
<dbReference type="EMBL" id="SMAI01000014">
    <property type="protein sequence ID" value="TCT02261.1"/>
    <property type="molecule type" value="Genomic_DNA"/>
</dbReference>
<dbReference type="OrthoDB" id="9975344at2"/>
<proteinExistence type="predicted"/>